<dbReference type="NCBIfam" id="TIGR01727">
    <property type="entry name" value="oligo_HPY"/>
    <property type="match status" value="1"/>
</dbReference>
<evidence type="ECO:0000256" key="1">
    <source>
        <dbReference type="ARBA" id="ARBA00005417"/>
    </source>
</evidence>
<reference evidence="7 8" key="1">
    <citation type="submission" date="2024-09" db="EMBL/GenBank/DDBJ databases">
        <authorList>
            <person name="Sun Q."/>
            <person name="Mori K."/>
        </authorList>
    </citation>
    <scope>NUCLEOTIDE SEQUENCE [LARGE SCALE GENOMIC DNA]</scope>
    <source>
        <strain evidence="7 8">TBRC 3947</strain>
    </source>
</reference>
<keyword evidence="2" id="KW-0813">Transport</keyword>
<evidence type="ECO:0000256" key="3">
    <source>
        <dbReference type="ARBA" id="ARBA00022741"/>
    </source>
</evidence>
<dbReference type="RefSeq" id="WP_377252390.1">
    <property type="nucleotide sequence ID" value="NZ_JBHLUH010000036.1"/>
</dbReference>
<dbReference type="PANTHER" id="PTHR43776">
    <property type="entry name" value="TRANSPORT ATP-BINDING PROTEIN"/>
    <property type="match status" value="1"/>
</dbReference>
<dbReference type="InterPro" id="IPR017871">
    <property type="entry name" value="ABC_transporter-like_CS"/>
</dbReference>
<dbReference type="InterPro" id="IPR003439">
    <property type="entry name" value="ABC_transporter-like_ATP-bd"/>
</dbReference>
<comment type="similarity">
    <text evidence="1">Belongs to the ABC transporter superfamily.</text>
</comment>
<keyword evidence="4 7" id="KW-0067">ATP-binding</keyword>
<dbReference type="PROSITE" id="PS50893">
    <property type="entry name" value="ABC_TRANSPORTER_2"/>
    <property type="match status" value="1"/>
</dbReference>
<dbReference type="SUPFAM" id="SSF52540">
    <property type="entry name" value="P-loop containing nucleoside triphosphate hydrolases"/>
    <property type="match status" value="1"/>
</dbReference>
<dbReference type="Gene3D" id="3.40.50.300">
    <property type="entry name" value="P-loop containing nucleotide triphosphate hydrolases"/>
    <property type="match status" value="1"/>
</dbReference>
<dbReference type="Pfam" id="PF00005">
    <property type="entry name" value="ABC_tran"/>
    <property type="match status" value="1"/>
</dbReference>
<dbReference type="EMBL" id="JBHLUH010000036">
    <property type="protein sequence ID" value="MFC0529533.1"/>
    <property type="molecule type" value="Genomic_DNA"/>
</dbReference>
<protein>
    <submittedName>
        <fullName evidence="7">ABC transporter ATP-binding protein</fullName>
    </submittedName>
</protein>
<dbReference type="PROSITE" id="PS00211">
    <property type="entry name" value="ABC_TRANSPORTER_1"/>
    <property type="match status" value="1"/>
</dbReference>
<dbReference type="Pfam" id="PF08352">
    <property type="entry name" value="oligo_HPY"/>
    <property type="match status" value="1"/>
</dbReference>
<dbReference type="InterPro" id="IPR027417">
    <property type="entry name" value="P-loop_NTPase"/>
</dbReference>
<gene>
    <name evidence="7" type="ORF">ACFFIA_17905</name>
</gene>
<dbReference type="GO" id="GO:0005524">
    <property type="term" value="F:ATP binding"/>
    <property type="evidence" value="ECO:0007669"/>
    <property type="project" value="UniProtKB-KW"/>
</dbReference>
<dbReference type="Proteomes" id="UP001589867">
    <property type="component" value="Unassembled WGS sequence"/>
</dbReference>
<comment type="caution">
    <text evidence="7">The sequence shown here is derived from an EMBL/GenBank/DDBJ whole genome shotgun (WGS) entry which is preliminary data.</text>
</comment>
<dbReference type="InterPro" id="IPR013563">
    <property type="entry name" value="Oligopep_ABC_C"/>
</dbReference>
<keyword evidence="3" id="KW-0547">Nucleotide-binding</keyword>
<sequence>MTEDRAPLVEVRGLGQRFRAGPVRLFGRTPQVVAVDEVDLRIHEGEVVGLVGESGCGKSTLGRTMVRLFEPTSGSITFAGEDITHVRGKRLRELRRDIQFIFQDPSSSLDPRRRIGSLVAEGLEIRGGIPAARRAEMVAEMLDRVGIDPGMARRYPHELSGGQRQRIGIARALILRPRFVVTDEAVSALDLSVQSKILNLLRELKDELKLTYLFISHDLAVVHHVADRIAVMYLGGIVELAPAAELHRRPLHPYTMSLISSIPEGRLAGTEPHRTVRVEGDPPSPVDPPSGCRFHTRCAFARPERCATEKPVLRQLGTGHSVACHFAEEIADGTVTARSAPVPAGPAVPNRTVPDGPHDKLNVAARQLP</sequence>
<evidence type="ECO:0000256" key="5">
    <source>
        <dbReference type="SAM" id="MobiDB-lite"/>
    </source>
</evidence>
<keyword evidence="8" id="KW-1185">Reference proteome</keyword>
<accession>A0ABV6M508</accession>
<name>A0ABV6M508_9ACTN</name>
<dbReference type="CDD" id="cd03257">
    <property type="entry name" value="ABC_NikE_OppD_transporters"/>
    <property type="match status" value="1"/>
</dbReference>
<feature type="domain" description="ABC transporter" evidence="6">
    <location>
        <begin position="18"/>
        <end position="259"/>
    </location>
</feature>
<dbReference type="PANTHER" id="PTHR43776:SF7">
    <property type="entry name" value="D,D-DIPEPTIDE TRANSPORT ATP-BINDING PROTEIN DDPF-RELATED"/>
    <property type="match status" value="1"/>
</dbReference>
<evidence type="ECO:0000313" key="8">
    <source>
        <dbReference type="Proteomes" id="UP001589867"/>
    </source>
</evidence>
<feature type="region of interest" description="Disordered" evidence="5">
    <location>
        <begin position="338"/>
        <end position="359"/>
    </location>
</feature>
<evidence type="ECO:0000313" key="7">
    <source>
        <dbReference type="EMBL" id="MFC0529533.1"/>
    </source>
</evidence>
<proteinExistence type="inferred from homology"/>
<dbReference type="SMART" id="SM00382">
    <property type="entry name" value="AAA"/>
    <property type="match status" value="1"/>
</dbReference>
<evidence type="ECO:0000256" key="4">
    <source>
        <dbReference type="ARBA" id="ARBA00022840"/>
    </source>
</evidence>
<evidence type="ECO:0000256" key="2">
    <source>
        <dbReference type="ARBA" id="ARBA00022448"/>
    </source>
</evidence>
<evidence type="ECO:0000259" key="6">
    <source>
        <dbReference type="PROSITE" id="PS50893"/>
    </source>
</evidence>
<dbReference type="InterPro" id="IPR050319">
    <property type="entry name" value="ABC_transp_ATP-bind"/>
</dbReference>
<dbReference type="InterPro" id="IPR003593">
    <property type="entry name" value="AAA+_ATPase"/>
</dbReference>
<organism evidence="7 8">
    <name type="scientific">Phytohabitans kaempferiae</name>
    <dbReference type="NCBI Taxonomy" id="1620943"/>
    <lineage>
        <taxon>Bacteria</taxon>
        <taxon>Bacillati</taxon>
        <taxon>Actinomycetota</taxon>
        <taxon>Actinomycetes</taxon>
        <taxon>Micromonosporales</taxon>
        <taxon>Micromonosporaceae</taxon>
    </lineage>
</organism>